<evidence type="ECO:0000256" key="2">
    <source>
        <dbReference type="SAM" id="MobiDB-lite"/>
    </source>
</evidence>
<name>A0AAV0KDA5_9ROSI</name>
<reference evidence="3" key="1">
    <citation type="submission" date="2022-08" db="EMBL/GenBank/DDBJ databases">
        <authorList>
            <person name="Gutierrez-Valencia J."/>
        </authorList>
    </citation>
    <scope>NUCLEOTIDE SEQUENCE</scope>
</reference>
<feature type="coiled-coil region" evidence="1">
    <location>
        <begin position="534"/>
        <end position="652"/>
    </location>
</feature>
<dbReference type="InterPro" id="IPR040262">
    <property type="entry name" value="At4g38062-like"/>
</dbReference>
<keyword evidence="1" id="KW-0175">Coiled coil</keyword>
<keyword evidence="4" id="KW-1185">Reference proteome</keyword>
<feature type="region of interest" description="Disordered" evidence="2">
    <location>
        <begin position="1056"/>
        <end position="1085"/>
    </location>
</feature>
<dbReference type="Proteomes" id="UP001154282">
    <property type="component" value="Unassembled WGS sequence"/>
</dbReference>
<evidence type="ECO:0000313" key="3">
    <source>
        <dbReference type="EMBL" id="CAI0419845.1"/>
    </source>
</evidence>
<accession>A0AAV0KDA5</accession>
<feature type="coiled-coil region" evidence="1">
    <location>
        <begin position="695"/>
        <end position="911"/>
    </location>
</feature>
<evidence type="ECO:0000313" key="4">
    <source>
        <dbReference type="Proteomes" id="UP001154282"/>
    </source>
</evidence>
<feature type="coiled-coil region" evidence="1">
    <location>
        <begin position="246"/>
        <end position="343"/>
    </location>
</feature>
<dbReference type="PANTHER" id="PTHR45287:SF4">
    <property type="entry name" value="OS03G0691500 PROTEIN"/>
    <property type="match status" value="1"/>
</dbReference>
<feature type="compositionally biased region" description="Polar residues" evidence="2">
    <location>
        <begin position="40"/>
        <end position="49"/>
    </location>
</feature>
<dbReference type="AlphaFoldDB" id="A0AAV0KDA5"/>
<feature type="region of interest" description="Disordered" evidence="2">
    <location>
        <begin position="26"/>
        <end position="58"/>
    </location>
</feature>
<evidence type="ECO:0000256" key="1">
    <source>
        <dbReference type="SAM" id="Coils"/>
    </source>
</evidence>
<feature type="coiled-coil region" evidence="1">
    <location>
        <begin position="383"/>
        <end position="498"/>
    </location>
</feature>
<dbReference type="EMBL" id="CAMGYJ010000005">
    <property type="protein sequence ID" value="CAI0419845.1"/>
    <property type="molecule type" value="Genomic_DNA"/>
</dbReference>
<proteinExistence type="predicted"/>
<feature type="coiled-coil region" evidence="1">
    <location>
        <begin position="64"/>
        <end position="213"/>
    </location>
</feature>
<sequence>MERLCEELDEAKAEIERLRVDLKSKSQSFDSLKRSHNDQIRQLQSAQSEIESRTHEISAKEGQIQELTHEVGKIQRTLNEKESIVRGLSSANDKLRFSCDDKFQKWEEEKRHLMASLDEANEKDIDQQQKINVLRAEIEGLKGMLSTSEKKCLEAEKQAKAAKALRDRDDVMMTLEEQKMKVEEKLKWKSEQFKHLEEAHKKLRFEYKENEKEWKQEKTKLVDEICSLQESLDSQTRISQDLQSQLKMCNHALAREESQRKALEVEVSDFKKRFENVYTDYQDAKSQLECLTAQRDNEIAALRHSLLTKETRWKEVEYQSRKLEQENQELLESLKELREAQIQEAGNGSSLAKLKNKLRSVEQVHRDCAAILRAKEAEWSSQAEKLTAEVAKYQSALESSEAVVKELEIELENCRSALLQMKLQNEEAAIALLVLKSGVAEAQSNLRKAEADNSIHNTEKVDEVSSLMKQLEMKDVILAKAQMEIEEERRKVESLQLRVEDIIPIEEQKLVLEKEVARYREMLEASSGCHFHFKEQALQAEKDLQQKIETLCNELDMVNSELVQEREKVVSLSTKAEALDRVEEKLLLQEKELERQKQMVEESYNQQRCLEEKAFQTETNLQEMIREISDALDETTSELAEERERIESISLLEEQKLGLQKEVERHKGMLEESLKEVTRYREMLEESSGCHFHFKEQALQSEKDLQQKIEALCNELDMVNSELVQEREKVVSLSTKAEALDRVEEKLLLQEKELERQKQMVEESYNQQRCFEEKAFQTETNLQEMIREISDALDETTSELAEERERIESISVLEEQKLGLQKEVERHKGMLEESLKSLHDLQKEAMLKENGLKDELKEVRGALDSLSSELAVKMCEGNAVEFELWIWKSIAQRLNDDLEENQMLKKELEASLLSQVDITENLKRQIEFYEQETLRRELEGAVLTHMVEERGFKDAEMKEKMAAADIYCLEHKLESQMMEMREVMTAMEGKLRTSEALVDELMYEKRGLSEEVLKLTAERENVLTFLVQVGDRISEFSAEDMQLMKMLENIVVDSSEGVKGTDGGGKENIDEDHHLPSPTMMKRYGAVVEERSPFRELNG</sequence>
<organism evidence="3 4">
    <name type="scientific">Linum tenue</name>
    <dbReference type="NCBI Taxonomy" id="586396"/>
    <lineage>
        <taxon>Eukaryota</taxon>
        <taxon>Viridiplantae</taxon>
        <taxon>Streptophyta</taxon>
        <taxon>Embryophyta</taxon>
        <taxon>Tracheophyta</taxon>
        <taxon>Spermatophyta</taxon>
        <taxon>Magnoliopsida</taxon>
        <taxon>eudicotyledons</taxon>
        <taxon>Gunneridae</taxon>
        <taxon>Pentapetalae</taxon>
        <taxon>rosids</taxon>
        <taxon>fabids</taxon>
        <taxon>Malpighiales</taxon>
        <taxon>Linaceae</taxon>
        <taxon>Linum</taxon>
    </lineage>
</organism>
<dbReference type="PANTHER" id="PTHR45287">
    <property type="entry name" value="OS03G0691500 PROTEIN"/>
    <property type="match status" value="1"/>
</dbReference>
<gene>
    <name evidence="3" type="ORF">LITE_LOCUS18158</name>
</gene>
<comment type="caution">
    <text evidence="3">The sequence shown here is derived from an EMBL/GenBank/DDBJ whole genome shotgun (WGS) entry which is preliminary data.</text>
</comment>
<protein>
    <submittedName>
        <fullName evidence="3">Uncharacterized protein</fullName>
    </submittedName>
</protein>
<feature type="compositionally biased region" description="Basic and acidic residues" evidence="2">
    <location>
        <begin position="1064"/>
        <end position="1075"/>
    </location>
</feature>